<feature type="region of interest" description="Disordered" evidence="1">
    <location>
        <begin position="1"/>
        <end position="22"/>
    </location>
</feature>
<feature type="compositionally biased region" description="Polar residues" evidence="1">
    <location>
        <begin position="1"/>
        <end position="15"/>
    </location>
</feature>
<dbReference type="Proteomes" id="UP000658690">
    <property type="component" value="Unassembled WGS sequence"/>
</dbReference>
<keyword evidence="3" id="KW-1185">Reference proteome</keyword>
<accession>A0ABX1Z049</accession>
<name>A0ABX1Z049_9BACL</name>
<evidence type="ECO:0000313" key="2">
    <source>
        <dbReference type="EMBL" id="NOU85671.1"/>
    </source>
</evidence>
<reference evidence="2 3" key="1">
    <citation type="submission" date="2019-10" db="EMBL/GenBank/DDBJ databases">
        <title>Description of Paenibacillus choica sp. nov.</title>
        <authorList>
            <person name="Carlier A."/>
            <person name="Qi S."/>
        </authorList>
    </citation>
    <scope>NUCLEOTIDE SEQUENCE [LARGE SCALE GENOMIC DNA]</scope>
    <source>
        <strain evidence="2 3">LMG 31460</strain>
    </source>
</reference>
<comment type="caution">
    <text evidence="2">The sequence shown here is derived from an EMBL/GenBank/DDBJ whole genome shotgun (WGS) entry which is preliminary data.</text>
</comment>
<evidence type="ECO:0000256" key="1">
    <source>
        <dbReference type="SAM" id="MobiDB-lite"/>
    </source>
</evidence>
<sequence>MSKEINMNEQSNSESCCGGPAPTETNACCSDDAKAKAAGQDACGCDSNSVVTKTVSNSCC</sequence>
<gene>
    <name evidence="2" type="ORF">GC102_07760</name>
</gene>
<proteinExistence type="predicted"/>
<dbReference type="EMBL" id="WHOC01000040">
    <property type="protein sequence ID" value="NOU85671.1"/>
    <property type="molecule type" value="Genomic_DNA"/>
</dbReference>
<evidence type="ECO:0000313" key="3">
    <source>
        <dbReference type="Proteomes" id="UP000658690"/>
    </source>
</evidence>
<organism evidence="2 3">
    <name type="scientific">Paenibacillus germinis</name>
    <dbReference type="NCBI Taxonomy" id="2654979"/>
    <lineage>
        <taxon>Bacteria</taxon>
        <taxon>Bacillati</taxon>
        <taxon>Bacillota</taxon>
        <taxon>Bacilli</taxon>
        <taxon>Bacillales</taxon>
        <taxon>Paenibacillaceae</taxon>
        <taxon>Paenibacillus</taxon>
    </lineage>
</organism>
<protein>
    <submittedName>
        <fullName evidence="2">Uncharacterized protein</fullName>
    </submittedName>
</protein>